<reference evidence="1 2" key="1">
    <citation type="submission" date="2023-07" db="EMBL/GenBank/DDBJ databases">
        <authorList>
            <person name="Girao M."/>
            <person name="Carvalho M.F."/>
        </authorList>
    </citation>
    <scope>NUCLEOTIDE SEQUENCE [LARGE SCALE GENOMIC DNA]</scope>
    <source>
        <strain evidence="1 2">YIM65754</strain>
    </source>
</reference>
<name>A0ABU7LI41_9NOCA</name>
<dbReference type="Proteomes" id="UP001336020">
    <property type="component" value="Unassembled WGS sequence"/>
</dbReference>
<sequence>MDFDASGNNLDDMLSRSDDVRSWLHELAELGADDWAIRSRWKTGFNATHVEAQTDHGPSGNWEATIYASGHYARWREHGTRYNAPERVMSDYLRSIDPDADINNP</sequence>
<evidence type="ECO:0000313" key="1">
    <source>
        <dbReference type="EMBL" id="MEE2061232.1"/>
    </source>
</evidence>
<evidence type="ECO:0000313" key="2">
    <source>
        <dbReference type="Proteomes" id="UP001336020"/>
    </source>
</evidence>
<organism evidence="1 2">
    <name type="scientific">Rhodococcus artemisiae</name>
    <dbReference type="NCBI Taxonomy" id="714159"/>
    <lineage>
        <taxon>Bacteria</taxon>
        <taxon>Bacillati</taxon>
        <taxon>Actinomycetota</taxon>
        <taxon>Actinomycetes</taxon>
        <taxon>Mycobacteriales</taxon>
        <taxon>Nocardiaceae</taxon>
        <taxon>Rhodococcus</taxon>
    </lineage>
</organism>
<gene>
    <name evidence="1" type="ORF">Q7514_27270</name>
</gene>
<proteinExistence type="predicted"/>
<keyword evidence="2" id="KW-1185">Reference proteome</keyword>
<accession>A0ABU7LI41</accession>
<dbReference type="EMBL" id="JAUTXY010000017">
    <property type="protein sequence ID" value="MEE2061232.1"/>
    <property type="molecule type" value="Genomic_DNA"/>
</dbReference>
<dbReference type="RefSeq" id="WP_330136407.1">
    <property type="nucleotide sequence ID" value="NZ_JAUTXY010000017.1"/>
</dbReference>
<comment type="caution">
    <text evidence="1">The sequence shown here is derived from an EMBL/GenBank/DDBJ whole genome shotgun (WGS) entry which is preliminary data.</text>
</comment>
<protein>
    <submittedName>
        <fullName evidence="1">Uncharacterized protein</fullName>
    </submittedName>
</protein>